<organism evidence="10 11">
    <name type="scientific">Liquorilactobacillus ghanensis DSM 18630</name>
    <dbReference type="NCBI Taxonomy" id="1423750"/>
    <lineage>
        <taxon>Bacteria</taxon>
        <taxon>Bacillati</taxon>
        <taxon>Bacillota</taxon>
        <taxon>Bacilli</taxon>
        <taxon>Lactobacillales</taxon>
        <taxon>Lactobacillaceae</taxon>
        <taxon>Liquorilactobacillus</taxon>
    </lineage>
</organism>
<dbReference type="InterPro" id="IPR013792">
    <property type="entry name" value="RNA3'P_cycl/enolpyr_Trfase_a/b"/>
</dbReference>
<accession>A0A0R1VKX9</accession>
<feature type="binding site" evidence="8">
    <location>
        <position position="36"/>
    </location>
    <ligand>
        <name>3-phosphoshikimate</name>
        <dbReference type="ChEBI" id="CHEBI:145989"/>
    </ligand>
</feature>
<comment type="pathway">
    <text evidence="1 8">Metabolic intermediate biosynthesis; chorismate biosynthesis; chorismate from D-erythrose 4-phosphate and phosphoenolpyruvate: step 6/7.</text>
</comment>
<keyword evidence="6 8" id="KW-0057">Aromatic amino acid biosynthesis</keyword>
<gene>
    <name evidence="8" type="primary">aroA</name>
    <name evidence="10" type="ORF">FC89_GL000659</name>
</gene>
<protein>
    <recommendedName>
        <fullName evidence="8">3-phosphoshikimate 1-carboxyvinyltransferase</fullName>
        <ecNumber evidence="8">2.5.1.19</ecNumber>
    </recommendedName>
    <alternativeName>
        <fullName evidence="8">5-enolpyruvylshikimate-3-phosphate synthase</fullName>
        <shortName evidence="8">EPSP synthase</shortName>
        <shortName evidence="8">EPSPS</shortName>
    </alternativeName>
</protein>
<evidence type="ECO:0000256" key="2">
    <source>
        <dbReference type="ARBA" id="ARBA00009948"/>
    </source>
</evidence>
<feature type="binding site" evidence="8">
    <location>
        <position position="35"/>
    </location>
    <ligand>
        <name>phosphoenolpyruvate</name>
        <dbReference type="ChEBI" id="CHEBI:58702"/>
    </ligand>
</feature>
<comment type="subcellular location">
    <subcellularLocation>
        <location evidence="8">Cytoplasm</location>
    </subcellularLocation>
</comment>
<feature type="binding site" evidence="8">
    <location>
        <position position="181"/>
    </location>
    <ligand>
        <name>phosphoenolpyruvate</name>
        <dbReference type="ChEBI" id="CHEBI:58702"/>
    </ligand>
</feature>
<feature type="binding site" evidence="8">
    <location>
        <position position="355"/>
    </location>
    <ligand>
        <name>3-phosphoshikimate</name>
        <dbReference type="ChEBI" id="CHEBI:145989"/>
    </ligand>
</feature>
<dbReference type="Proteomes" id="UP000051451">
    <property type="component" value="Unassembled WGS sequence"/>
</dbReference>
<dbReference type="EC" id="2.5.1.19" evidence="8"/>
<feature type="binding site" evidence="8">
    <location>
        <position position="403"/>
    </location>
    <ligand>
        <name>phosphoenolpyruvate</name>
        <dbReference type="ChEBI" id="CHEBI:58702"/>
    </ligand>
</feature>
<proteinExistence type="inferred from homology"/>
<dbReference type="GO" id="GO:0005737">
    <property type="term" value="C:cytoplasm"/>
    <property type="evidence" value="ECO:0007669"/>
    <property type="project" value="UniProtKB-SubCell"/>
</dbReference>
<evidence type="ECO:0000256" key="4">
    <source>
        <dbReference type="ARBA" id="ARBA00022605"/>
    </source>
</evidence>
<keyword evidence="11" id="KW-1185">Reference proteome</keyword>
<sequence>MGSLSNQGVSKMKEIVLTTAPQNGLQGVLNVPGDKSISHRALLIGAISQGKTIINHFLKSQDCLHTLQALRQLGVEISEKNDQMIVAGKGIDHLQPANQPLDMGNSGTTTRLLLGLLAGRTFNTELQGDASLSRRPMKRVSEPLQKMGAAIKLTSTGTLPAIIQGKKLWGKRISLEIASAQVKSAVIFAALQADGPTTIIEKLPTRNHTELMLQQFGAEVVTAVDQRTITVLPHPHLRGQLVQVPGDPSSAAFFMAAATLVPNSAIVLKNISLNPTRIGFLRILQKMGGKVSVLKQANVPETYGDIKVESAKLHAIELTAADIPAVIDELPLVALLAASAVGTSKITGAAELRVKETDRIATVTAELHKLGIKITELPDGMIITGSSNWQPRAYQLDSHGDHRIGMMLAVAALCVHQSLTLQQADAVNISYPNFFTDLQQLLGQSKQVRL</sequence>
<dbReference type="InterPro" id="IPR023193">
    <property type="entry name" value="EPSP_synthase_CS"/>
</dbReference>
<comment type="caution">
    <text evidence="10">The sequence shown here is derived from an EMBL/GenBank/DDBJ whole genome shotgun (WGS) entry which is preliminary data.</text>
</comment>
<evidence type="ECO:0000256" key="3">
    <source>
        <dbReference type="ARBA" id="ARBA00022490"/>
    </source>
</evidence>
<evidence type="ECO:0000313" key="10">
    <source>
        <dbReference type="EMBL" id="KRM06512.1"/>
    </source>
</evidence>
<comment type="function">
    <text evidence="8">Catalyzes the transfer of the enolpyruvyl moiety of phosphoenolpyruvate (PEP) to the 5-hydroxyl of shikimate-3-phosphate (S3P) to produce enolpyruvyl shikimate-3-phosphate and inorganic phosphate.</text>
</comment>
<evidence type="ECO:0000256" key="1">
    <source>
        <dbReference type="ARBA" id="ARBA00004811"/>
    </source>
</evidence>
<dbReference type="InterPro" id="IPR006264">
    <property type="entry name" value="EPSP_synthase"/>
</dbReference>
<dbReference type="NCBIfam" id="TIGR01356">
    <property type="entry name" value="aroA"/>
    <property type="match status" value="1"/>
</dbReference>
<feature type="active site" description="Proton acceptor" evidence="8">
    <location>
        <position position="328"/>
    </location>
</feature>
<comment type="caution">
    <text evidence="8">Lacks conserved residue(s) required for the propagation of feature annotation.</text>
</comment>
<reference evidence="10 11" key="1">
    <citation type="journal article" date="2015" name="Genome Announc.">
        <title>Expanding the biotechnology potential of lactobacilli through comparative genomics of 213 strains and associated genera.</title>
        <authorList>
            <person name="Sun Z."/>
            <person name="Harris H.M."/>
            <person name="McCann A."/>
            <person name="Guo C."/>
            <person name="Argimon S."/>
            <person name="Zhang W."/>
            <person name="Yang X."/>
            <person name="Jeffery I.B."/>
            <person name="Cooney J.C."/>
            <person name="Kagawa T.F."/>
            <person name="Liu W."/>
            <person name="Song Y."/>
            <person name="Salvetti E."/>
            <person name="Wrobel A."/>
            <person name="Rasinkangas P."/>
            <person name="Parkhill J."/>
            <person name="Rea M.C."/>
            <person name="O'Sullivan O."/>
            <person name="Ritari J."/>
            <person name="Douillard F.P."/>
            <person name="Paul Ross R."/>
            <person name="Yang R."/>
            <person name="Briner A.E."/>
            <person name="Felis G.E."/>
            <person name="de Vos W.M."/>
            <person name="Barrangou R."/>
            <person name="Klaenhammer T.R."/>
            <person name="Caufield P.W."/>
            <person name="Cui Y."/>
            <person name="Zhang H."/>
            <person name="O'Toole P.W."/>
        </authorList>
    </citation>
    <scope>NUCLEOTIDE SEQUENCE [LARGE SCALE GENOMIC DNA]</scope>
    <source>
        <strain evidence="10 11">DSM 18630</strain>
    </source>
</reference>
<feature type="binding site" evidence="8">
    <location>
        <position position="181"/>
    </location>
    <ligand>
        <name>3-phosphoshikimate</name>
        <dbReference type="ChEBI" id="CHEBI:145989"/>
    </ligand>
</feature>
<evidence type="ECO:0000256" key="5">
    <source>
        <dbReference type="ARBA" id="ARBA00022679"/>
    </source>
</evidence>
<dbReference type="EMBL" id="AZGB01000015">
    <property type="protein sequence ID" value="KRM06512.1"/>
    <property type="molecule type" value="Genomic_DNA"/>
</dbReference>
<comment type="similarity">
    <text evidence="2 8">Belongs to the EPSP synthase family.</text>
</comment>
<feature type="binding site" evidence="8">
    <location>
        <position position="328"/>
    </location>
    <ligand>
        <name>3-phosphoshikimate</name>
        <dbReference type="ChEBI" id="CHEBI:145989"/>
    </ligand>
</feature>
<dbReference type="Pfam" id="PF00275">
    <property type="entry name" value="EPSP_synthase"/>
    <property type="match status" value="1"/>
</dbReference>
<feature type="domain" description="Enolpyruvate transferase" evidence="9">
    <location>
        <begin position="21"/>
        <end position="438"/>
    </location>
</feature>
<comment type="subunit">
    <text evidence="8">Monomer.</text>
</comment>
<dbReference type="PROSITE" id="PS00104">
    <property type="entry name" value="EPSP_SYNTHASE_1"/>
    <property type="match status" value="1"/>
</dbReference>
<evidence type="ECO:0000256" key="6">
    <source>
        <dbReference type="ARBA" id="ARBA00023141"/>
    </source>
</evidence>
<dbReference type="PANTHER" id="PTHR21090:SF5">
    <property type="entry name" value="PENTAFUNCTIONAL AROM POLYPEPTIDE"/>
    <property type="match status" value="1"/>
</dbReference>
<dbReference type="GO" id="GO:0003866">
    <property type="term" value="F:3-phosphoshikimate 1-carboxyvinyltransferase activity"/>
    <property type="evidence" value="ECO:0007669"/>
    <property type="project" value="UniProtKB-UniRule"/>
</dbReference>
<dbReference type="PATRIC" id="fig|1423750.3.peg.679"/>
<keyword evidence="4 8" id="KW-0028">Amino-acid biosynthesis</keyword>
<feature type="binding site" evidence="8">
    <location>
        <position position="359"/>
    </location>
    <ligand>
        <name>phosphoenolpyruvate</name>
        <dbReference type="ChEBI" id="CHEBI:58702"/>
    </ligand>
</feature>
<comment type="catalytic activity">
    <reaction evidence="7">
        <text>3-phosphoshikimate + phosphoenolpyruvate = 5-O-(1-carboxyvinyl)-3-phosphoshikimate + phosphate</text>
        <dbReference type="Rhea" id="RHEA:21256"/>
        <dbReference type="ChEBI" id="CHEBI:43474"/>
        <dbReference type="ChEBI" id="CHEBI:57701"/>
        <dbReference type="ChEBI" id="CHEBI:58702"/>
        <dbReference type="ChEBI" id="CHEBI:145989"/>
        <dbReference type="EC" id="2.5.1.19"/>
    </reaction>
    <physiologicalReaction direction="left-to-right" evidence="7">
        <dbReference type="Rhea" id="RHEA:21257"/>
    </physiologicalReaction>
</comment>
<dbReference type="STRING" id="1423750.FC89_GL000659"/>
<evidence type="ECO:0000259" key="9">
    <source>
        <dbReference type="Pfam" id="PF00275"/>
    </source>
</evidence>
<feature type="binding site" evidence="8">
    <location>
        <position position="40"/>
    </location>
    <ligand>
        <name>3-phosphoshikimate</name>
        <dbReference type="ChEBI" id="CHEBI:145989"/>
    </ligand>
</feature>
<dbReference type="PANTHER" id="PTHR21090">
    <property type="entry name" value="AROM/DEHYDROQUINATE SYNTHASE"/>
    <property type="match status" value="1"/>
</dbReference>
<evidence type="ECO:0000256" key="8">
    <source>
        <dbReference type="HAMAP-Rule" id="MF_00210"/>
    </source>
</evidence>
<keyword evidence="5 8" id="KW-0808">Transferase</keyword>
<evidence type="ECO:0000313" key="11">
    <source>
        <dbReference type="Proteomes" id="UP000051451"/>
    </source>
</evidence>
<dbReference type="GO" id="GO:0009423">
    <property type="term" value="P:chorismate biosynthetic process"/>
    <property type="evidence" value="ECO:0007669"/>
    <property type="project" value="UniProtKB-UniRule"/>
</dbReference>
<dbReference type="FunFam" id="3.65.10.10:FF:000005">
    <property type="entry name" value="3-phosphoshikimate 1-carboxyvinyltransferase"/>
    <property type="match status" value="1"/>
</dbReference>
<keyword evidence="3 8" id="KW-0963">Cytoplasm</keyword>
<feature type="binding site" evidence="8">
    <location>
        <position position="135"/>
    </location>
    <ligand>
        <name>phosphoenolpyruvate</name>
        <dbReference type="ChEBI" id="CHEBI:58702"/>
    </ligand>
</feature>
<dbReference type="InterPro" id="IPR036968">
    <property type="entry name" value="Enolpyruvate_Tfrase_sf"/>
</dbReference>
<evidence type="ECO:0000256" key="7">
    <source>
        <dbReference type="ARBA" id="ARBA00044633"/>
    </source>
</evidence>
<name>A0A0R1VKX9_9LACO</name>
<dbReference type="GO" id="GO:0008652">
    <property type="term" value="P:amino acid biosynthetic process"/>
    <property type="evidence" value="ECO:0007669"/>
    <property type="project" value="UniProtKB-KW"/>
</dbReference>
<dbReference type="UniPathway" id="UPA00053">
    <property type="reaction ID" value="UER00089"/>
</dbReference>
<dbReference type="AlphaFoldDB" id="A0A0R1VKX9"/>
<dbReference type="Gene3D" id="3.65.10.10">
    <property type="entry name" value="Enolpyruvate transferase domain"/>
    <property type="match status" value="2"/>
</dbReference>
<feature type="binding site" evidence="8">
    <location>
        <position position="107"/>
    </location>
    <ligand>
        <name>phosphoenolpyruvate</name>
        <dbReference type="ChEBI" id="CHEBI:58702"/>
    </ligand>
</feature>
<dbReference type="SUPFAM" id="SSF55205">
    <property type="entry name" value="EPT/RTPC-like"/>
    <property type="match status" value="1"/>
</dbReference>
<dbReference type="GO" id="GO:0009073">
    <property type="term" value="P:aromatic amino acid family biosynthetic process"/>
    <property type="evidence" value="ECO:0007669"/>
    <property type="project" value="UniProtKB-KW"/>
</dbReference>
<dbReference type="InterPro" id="IPR001986">
    <property type="entry name" value="Enolpyruvate_Tfrase_dom"/>
</dbReference>
<feature type="binding site" evidence="8">
    <location>
        <position position="35"/>
    </location>
    <ligand>
        <name>3-phosphoshikimate</name>
        <dbReference type="ChEBI" id="CHEBI:145989"/>
    </ligand>
</feature>
<dbReference type="CDD" id="cd01556">
    <property type="entry name" value="EPSP_synthase"/>
    <property type="match status" value="1"/>
</dbReference>
<dbReference type="PIRSF" id="PIRSF000505">
    <property type="entry name" value="EPSPS"/>
    <property type="match status" value="1"/>
</dbReference>
<dbReference type="HAMAP" id="MF_00210">
    <property type="entry name" value="EPSP_synth"/>
    <property type="match status" value="1"/>
</dbReference>
<feature type="binding site" evidence="8">
    <location>
        <position position="179"/>
    </location>
    <ligand>
        <name>3-phosphoshikimate</name>
        <dbReference type="ChEBI" id="CHEBI:145989"/>
    </ligand>
</feature>
<dbReference type="PROSITE" id="PS00885">
    <property type="entry name" value="EPSP_SYNTHASE_2"/>
    <property type="match status" value="1"/>
</dbReference>